<keyword evidence="1" id="KW-1133">Transmembrane helix</keyword>
<evidence type="ECO:0000313" key="3">
    <source>
        <dbReference type="RefSeq" id="XP_055866696.1"/>
    </source>
</evidence>
<dbReference type="GeneID" id="129922860"/>
<dbReference type="InterPro" id="IPR009030">
    <property type="entry name" value="Growth_fac_rcpt_cys_sf"/>
</dbReference>
<evidence type="ECO:0000256" key="1">
    <source>
        <dbReference type="SAM" id="Phobius"/>
    </source>
</evidence>
<evidence type="ECO:0000313" key="2">
    <source>
        <dbReference type="Proteomes" id="UP001165740"/>
    </source>
</evidence>
<sequence length="406" mass="44621">MDPGSNPARPHTPSSCRRFGLGSKLSSTLKEHLKHGKHLTNMFRNLGLSNYRFVIIATLLGVTAAVTTCKQNFALQNGTCKPCPPGTFSTPLSRSSSCQQMDTGNTDKQKDISVSQSLEQDIQQNHGVKLCASGQFRDNETCTQCPPRTYQWMSLHRNNACLSYSEVPEGCVVSKEGTAFRNVEWECPPSNSTIASLKDTALLNNGKISTNETTDLSTKTVTSTRVKLCASGQFRDNETCTQCPTGTYQWMSLHRNNACLSYSEVPEGCMITKEGTAFRNVEWECPPSNSTIASLKDTALLNNGKISTNETTDLSTKTVTSTSNRTLVNGSNTMAVSLNDRVLLAISVTSGISGIVLFAFLISIIVFVRKRLYRLYRLYRKRSKKCNIQKVEEEGAQLNSADTSIV</sequence>
<accession>A0A9W2YV90</accession>
<dbReference type="Proteomes" id="UP001165740">
    <property type="component" value="Chromosome 14"/>
</dbReference>
<organism evidence="2 3">
    <name type="scientific">Biomphalaria glabrata</name>
    <name type="common">Bloodfluke planorb</name>
    <name type="synonym">Freshwater snail</name>
    <dbReference type="NCBI Taxonomy" id="6526"/>
    <lineage>
        <taxon>Eukaryota</taxon>
        <taxon>Metazoa</taxon>
        <taxon>Spiralia</taxon>
        <taxon>Lophotrochozoa</taxon>
        <taxon>Mollusca</taxon>
        <taxon>Gastropoda</taxon>
        <taxon>Heterobranchia</taxon>
        <taxon>Euthyneura</taxon>
        <taxon>Panpulmonata</taxon>
        <taxon>Hygrophila</taxon>
        <taxon>Lymnaeoidea</taxon>
        <taxon>Planorbidae</taxon>
        <taxon>Biomphalaria</taxon>
    </lineage>
</organism>
<dbReference type="OrthoDB" id="10474707at2759"/>
<name>A0A9W2YV90_BIOGL</name>
<gene>
    <name evidence="3" type="primary">LOC129922860</name>
</gene>
<reference evidence="3" key="1">
    <citation type="submission" date="2025-08" db="UniProtKB">
        <authorList>
            <consortium name="RefSeq"/>
        </authorList>
    </citation>
    <scope>IDENTIFICATION</scope>
</reference>
<keyword evidence="1" id="KW-0812">Transmembrane</keyword>
<keyword evidence="1" id="KW-0472">Membrane</keyword>
<dbReference type="AlphaFoldDB" id="A0A9W2YV90"/>
<dbReference type="RefSeq" id="XP_055866696.1">
    <property type="nucleotide sequence ID" value="XM_056010721.1"/>
</dbReference>
<feature type="transmembrane region" description="Helical" evidence="1">
    <location>
        <begin position="342"/>
        <end position="368"/>
    </location>
</feature>
<keyword evidence="2" id="KW-1185">Reference proteome</keyword>
<dbReference type="SUPFAM" id="SSF57184">
    <property type="entry name" value="Growth factor receptor domain"/>
    <property type="match status" value="1"/>
</dbReference>
<proteinExistence type="predicted"/>
<protein>
    <submittedName>
        <fullName evidence="3">Uncharacterized protein LOC129922860 isoform X1</fullName>
    </submittedName>
</protein>